<proteinExistence type="predicted"/>
<evidence type="ECO:0000313" key="2">
    <source>
        <dbReference type="EMBL" id="KAK3200773.1"/>
    </source>
</evidence>
<organism evidence="2 3">
    <name type="scientific">Dipteronia sinensis</name>
    <dbReference type="NCBI Taxonomy" id="43782"/>
    <lineage>
        <taxon>Eukaryota</taxon>
        <taxon>Viridiplantae</taxon>
        <taxon>Streptophyta</taxon>
        <taxon>Embryophyta</taxon>
        <taxon>Tracheophyta</taxon>
        <taxon>Spermatophyta</taxon>
        <taxon>Magnoliopsida</taxon>
        <taxon>eudicotyledons</taxon>
        <taxon>Gunneridae</taxon>
        <taxon>Pentapetalae</taxon>
        <taxon>rosids</taxon>
        <taxon>malvids</taxon>
        <taxon>Sapindales</taxon>
        <taxon>Sapindaceae</taxon>
        <taxon>Hippocastanoideae</taxon>
        <taxon>Acereae</taxon>
        <taxon>Dipteronia</taxon>
    </lineage>
</organism>
<gene>
    <name evidence="2" type="ORF">Dsin_024188</name>
</gene>
<keyword evidence="1" id="KW-0472">Membrane</keyword>
<reference evidence="2" key="1">
    <citation type="journal article" date="2023" name="Plant J.">
        <title>Genome sequences and population genomics provide insights into the demographic history, inbreeding, and mutation load of two 'living fossil' tree species of Dipteronia.</title>
        <authorList>
            <person name="Feng Y."/>
            <person name="Comes H.P."/>
            <person name="Chen J."/>
            <person name="Zhu S."/>
            <person name="Lu R."/>
            <person name="Zhang X."/>
            <person name="Li P."/>
            <person name="Qiu J."/>
            <person name="Olsen K.M."/>
            <person name="Qiu Y."/>
        </authorList>
    </citation>
    <scope>NUCLEOTIDE SEQUENCE</scope>
    <source>
        <strain evidence="2">NBL</strain>
    </source>
</reference>
<feature type="transmembrane region" description="Helical" evidence="1">
    <location>
        <begin position="270"/>
        <end position="297"/>
    </location>
</feature>
<dbReference type="EMBL" id="JANJYJ010000007">
    <property type="protein sequence ID" value="KAK3200773.1"/>
    <property type="molecule type" value="Genomic_DNA"/>
</dbReference>
<sequence>MPWCIGGDFNTVLHPSERKGGICNMSSVNSLNAFVLQARVVDLPLTGHLGSLSDHSAVSIGEPQTDWGPCPFRFYNGWLEDKVMMNDVMSGWRRNRASSSVLEREMRLAEVEKQALRVGWGEELRQKRATIIQQHWKYIRLEEQIWRQKSRVKWLKDGDKNSRRRISWRLSSVLRRLGPQCLDADRNKAPGQDGFNLKFIQSNWEAFARIYALSQAKDGRMKKYGMWNDFQMATPQGVRTSLLTRWPSRVQGTVEISCNLWTSDVPISCLSVFCAFFFLSPLVPLALVGAVLVGTWLPLASCFPSLPLGL</sequence>
<keyword evidence="1" id="KW-0812">Transmembrane</keyword>
<evidence type="ECO:0008006" key="4">
    <source>
        <dbReference type="Google" id="ProtNLM"/>
    </source>
</evidence>
<keyword evidence="1" id="KW-1133">Transmembrane helix</keyword>
<evidence type="ECO:0000256" key="1">
    <source>
        <dbReference type="SAM" id="Phobius"/>
    </source>
</evidence>
<keyword evidence="3" id="KW-1185">Reference proteome</keyword>
<comment type="caution">
    <text evidence="2">The sequence shown here is derived from an EMBL/GenBank/DDBJ whole genome shotgun (WGS) entry which is preliminary data.</text>
</comment>
<protein>
    <recommendedName>
        <fullName evidence="4">Endonuclease/exonuclease/phosphatase domain-containing protein</fullName>
    </recommendedName>
</protein>
<dbReference type="AlphaFoldDB" id="A0AAE0A4S5"/>
<dbReference type="Proteomes" id="UP001281410">
    <property type="component" value="Unassembled WGS sequence"/>
</dbReference>
<evidence type="ECO:0000313" key="3">
    <source>
        <dbReference type="Proteomes" id="UP001281410"/>
    </source>
</evidence>
<name>A0AAE0A4S5_9ROSI</name>
<accession>A0AAE0A4S5</accession>